<dbReference type="GeneID" id="63689832"/>
<feature type="domain" description="Major facilitator superfamily (MFS) profile" evidence="7">
    <location>
        <begin position="20"/>
        <end position="91"/>
    </location>
</feature>
<dbReference type="InterPro" id="IPR005828">
    <property type="entry name" value="MFS_sugar_transport-like"/>
</dbReference>
<dbReference type="RefSeq" id="XP_040631432.1">
    <property type="nucleotide sequence ID" value="XM_040774770.1"/>
</dbReference>
<dbReference type="PROSITE" id="PS50850">
    <property type="entry name" value="MFS"/>
    <property type="match status" value="1"/>
</dbReference>
<dbReference type="HOGENOM" id="CLU_177426_0_0_1"/>
<accession>M5GFX8</accession>
<gene>
    <name evidence="8" type="ORF">DACRYDRAFT_47633</name>
</gene>
<keyword evidence="5 6" id="KW-0472">Membrane</keyword>
<dbReference type="Gene3D" id="1.20.1250.20">
    <property type="entry name" value="MFS general substrate transporter like domains"/>
    <property type="match status" value="1"/>
</dbReference>
<organism evidence="8 9">
    <name type="scientific">Dacryopinax primogenitus (strain DJM 731)</name>
    <name type="common">Brown rot fungus</name>
    <dbReference type="NCBI Taxonomy" id="1858805"/>
    <lineage>
        <taxon>Eukaryota</taxon>
        <taxon>Fungi</taxon>
        <taxon>Dikarya</taxon>
        <taxon>Basidiomycota</taxon>
        <taxon>Agaricomycotina</taxon>
        <taxon>Dacrymycetes</taxon>
        <taxon>Dacrymycetales</taxon>
        <taxon>Dacrymycetaceae</taxon>
        <taxon>Dacryopinax</taxon>
    </lineage>
</organism>
<dbReference type="OrthoDB" id="4142200at2759"/>
<keyword evidence="4 6" id="KW-1133">Transmembrane helix</keyword>
<evidence type="ECO:0000256" key="2">
    <source>
        <dbReference type="ARBA" id="ARBA00010992"/>
    </source>
</evidence>
<evidence type="ECO:0000256" key="4">
    <source>
        <dbReference type="ARBA" id="ARBA00022989"/>
    </source>
</evidence>
<dbReference type="GO" id="GO:0016020">
    <property type="term" value="C:membrane"/>
    <property type="evidence" value="ECO:0007669"/>
    <property type="project" value="UniProtKB-SubCell"/>
</dbReference>
<evidence type="ECO:0000256" key="3">
    <source>
        <dbReference type="ARBA" id="ARBA00022692"/>
    </source>
</evidence>
<dbReference type="SUPFAM" id="SSF103473">
    <property type="entry name" value="MFS general substrate transporter"/>
    <property type="match status" value="1"/>
</dbReference>
<dbReference type="AlphaFoldDB" id="M5GFX8"/>
<dbReference type="PANTHER" id="PTHR48022">
    <property type="entry name" value="PLASTIDIC GLUCOSE TRANSPORTER 4"/>
    <property type="match status" value="1"/>
</dbReference>
<dbReference type="InterPro" id="IPR036259">
    <property type="entry name" value="MFS_trans_sf"/>
</dbReference>
<evidence type="ECO:0000313" key="9">
    <source>
        <dbReference type="Proteomes" id="UP000030653"/>
    </source>
</evidence>
<dbReference type="Proteomes" id="UP000030653">
    <property type="component" value="Unassembled WGS sequence"/>
</dbReference>
<reference evidence="8 9" key="1">
    <citation type="journal article" date="2012" name="Science">
        <title>The Paleozoic origin of enzymatic lignin decomposition reconstructed from 31 fungal genomes.</title>
        <authorList>
            <person name="Floudas D."/>
            <person name="Binder M."/>
            <person name="Riley R."/>
            <person name="Barry K."/>
            <person name="Blanchette R.A."/>
            <person name="Henrissat B."/>
            <person name="Martinez A.T."/>
            <person name="Otillar R."/>
            <person name="Spatafora J.W."/>
            <person name="Yadav J.S."/>
            <person name="Aerts A."/>
            <person name="Benoit I."/>
            <person name="Boyd A."/>
            <person name="Carlson A."/>
            <person name="Copeland A."/>
            <person name="Coutinho P.M."/>
            <person name="de Vries R.P."/>
            <person name="Ferreira P."/>
            <person name="Findley K."/>
            <person name="Foster B."/>
            <person name="Gaskell J."/>
            <person name="Glotzer D."/>
            <person name="Gorecki P."/>
            <person name="Heitman J."/>
            <person name="Hesse C."/>
            <person name="Hori C."/>
            <person name="Igarashi K."/>
            <person name="Jurgens J.A."/>
            <person name="Kallen N."/>
            <person name="Kersten P."/>
            <person name="Kohler A."/>
            <person name="Kuees U."/>
            <person name="Kumar T.K.A."/>
            <person name="Kuo A."/>
            <person name="LaButti K."/>
            <person name="Larrondo L.F."/>
            <person name="Lindquist E."/>
            <person name="Ling A."/>
            <person name="Lombard V."/>
            <person name="Lucas S."/>
            <person name="Lundell T."/>
            <person name="Martin R."/>
            <person name="McLaughlin D.J."/>
            <person name="Morgenstern I."/>
            <person name="Morin E."/>
            <person name="Murat C."/>
            <person name="Nagy L.G."/>
            <person name="Nolan M."/>
            <person name="Ohm R.A."/>
            <person name="Patyshakuliyeva A."/>
            <person name="Rokas A."/>
            <person name="Ruiz-Duenas F.J."/>
            <person name="Sabat G."/>
            <person name="Salamov A."/>
            <person name="Samejima M."/>
            <person name="Schmutz J."/>
            <person name="Slot J.C."/>
            <person name="St John F."/>
            <person name="Stenlid J."/>
            <person name="Sun H."/>
            <person name="Sun S."/>
            <person name="Syed K."/>
            <person name="Tsang A."/>
            <person name="Wiebenga A."/>
            <person name="Young D."/>
            <person name="Pisabarro A."/>
            <person name="Eastwood D.C."/>
            <person name="Martin F."/>
            <person name="Cullen D."/>
            <person name="Grigoriev I.V."/>
            <person name="Hibbett D.S."/>
        </authorList>
    </citation>
    <scope>NUCLEOTIDE SEQUENCE [LARGE SCALE GENOMIC DNA]</scope>
    <source>
        <strain evidence="8 9">DJM-731 SS1</strain>
    </source>
</reference>
<feature type="transmembrane region" description="Helical" evidence="6">
    <location>
        <begin position="15"/>
        <end position="33"/>
    </location>
</feature>
<comment type="similarity">
    <text evidence="2">Belongs to the major facilitator superfamily. Sugar transporter (TC 2.A.1.1) family.</text>
</comment>
<dbReference type="PANTHER" id="PTHR48022:SF28">
    <property type="entry name" value="MAJOR FACILITATOR SUPERFAMILY (MFS) PROFILE DOMAIN-CONTAINING PROTEIN-RELATED"/>
    <property type="match status" value="1"/>
</dbReference>
<sequence length="91" mass="9388">MGLLWNGHSSVRGKALVAAITSVCSSGFLLFGYDQGVMSGVIVSQNFLDLMGNPNSSLTGAISSLYDVGAIFGGLACAVFGERIGRRGVLM</sequence>
<protein>
    <recommendedName>
        <fullName evidence="7">Major facilitator superfamily (MFS) profile domain-containing protein</fullName>
    </recommendedName>
</protein>
<feature type="transmembrane region" description="Helical" evidence="6">
    <location>
        <begin position="58"/>
        <end position="81"/>
    </location>
</feature>
<dbReference type="Pfam" id="PF00083">
    <property type="entry name" value="Sugar_tr"/>
    <property type="match status" value="1"/>
</dbReference>
<evidence type="ECO:0000259" key="7">
    <source>
        <dbReference type="PROSITE" id="PS50850"/>
    </source>
</evidence>
<name>M5GFX8_DACPD</name>
<proteinExistence type="inferred from homology"/>
<evidence type="ECO:0000256" key="1">
    <source>
        <dbReference type="ARBA" id="ARBA00004141"/>
    </source>
</evidence>
<keyword evidence="3 6" id="KW-0812">Transmembrane</keyword>
<dbReference type="GO" id="GO:0005351">
    <property type="term" value="F:carbohydrate:proton symporter activity"/>
    <property type="evidence" value="ECO:0007669"/>
    <property type="project" value="TreeGrafter"/>
</dbReference>
<comment type="subcellular location">
    <subcellularLocation>
        <location evidence="1">Membrane</location>
        <topology evidence="1">Multi-pass membrane protein</topology>
    </subcellularLocation>
</comment>
<evidence type="ECO:0000256" key="6">
    <source>
        <dbReference type="SAM" id="Phobius"/>
    </source>
</evidence>
<dbReference type="EMBL" id="JH795857">
    <property type="protein sequence ID" value="EJU04538.1"/>
    <property type="molecule type" value="Genomic_DNA"/>
</dbReference>
<dbReference type="InterPro" id="IPR050360">
    <property type="entry name" value="MFS_Sugar_Transporters"/>
</dbReference>
<keyword evidence="9" id="KW-1185">Reference proteome</keyword>
<evidence type="ECO:0000256" key="5">
    <source>
        <dbReference type="ARBA" id="ARBA00023136"/>
    </source>
</evidence>
<dbReference type="InterPro" id="IPR020846">
    <property type="entry name" value="MFS_dom"/>
</dbReference>
<evidence type="ECO:0000313" key="8">
    <source>
        <dbReference type="EMBL" id="EJU04538.1"/>
    </source>
</evidence>